<organism evidence="1 2">
    <name type="scientific">Diphasiastrum complanatum</name>
    <name type="common">Issler's clubmoss</name>
    <name type="synonym">Lycopodium complanatum</name>
    <dbReference type="NCBI Taxonomy" id="34168"/>
    <lineage>
        <taxon>Eukaryota</taxon>
        <taxon>Viridiplantae</taxon>
        <taxon>Streptophyta</taxon>
        <taxon>Embryophyta</taxon>
        <taxon>Tracheophyta</taxon>
        <taxon>Lycopodiopsida</taxon>
        <taxon>Lycopodiales</taxon>
        <taxon>Lycopodiaceae</taxon>
        <taxon>Lycopodioideae</taxon>
        <taxon>Diphasiastrum</taxon>
    </lineage>
</organism>
<evidence type="ECO:0000313" key="1">
    <source>
        <dbReference type="EMBL" id="KAJ7525461.1"/>
    </source>
</evidence>
<dbReference type="EMBL" id="CM055108">
    <property type="protein sequence ID" value="KAJ7525461.1"/>
    <property type="molecule type" value="Genomic_DNA"/>
</dbReference>
<protein>
    <submittedName>
        <fullName evidence="1">Uncharacterized protein</fullName>
    </submittedName>
</protein>
<keyword evidence="2" id="KW-1185">Reference proteome</keyword>
<name>A0ACC2B6P6_DIPCM</name>
<gene>
    <name evidence="1" type="ORF">O6H91_17G052400</name>
</gene>
<reference evidence="2" key="1">
    <citation type="journal article" date="2024" name="Proc. Natl. Acad. Sci. U.S.A.">
        <title>Extraordinary preservation of gene collinearity over three hundred million years revealed in homosporous lycophytes.</title>
        <authorList>
            <person name="Li C."/>
            <person name="Wickell D."/>
            <person name="Kuo L.Y."/>
            <person name="Chen X."/>
            <person name="Nie B."/>
            <person name="Liao X."/>
            <person name="Peng D."/>
            <person name="Ji J."/>
            <person name="Jenkins J."/>
            <person name="Williams M."/>
            <person name="Shu S."/>
            <person name="Plott C."/>
            <person name="Barry K."/>
            <person name="Rajasekar S."/>
            <person name="Grimwood J."/>
            <person name="Han X."/>
            <person name="Sun S."/>
            <person name="Hou Z."/>
            <person name="He W."/>
            <person name="Dai G."/>
            <person name="Sun C."/>
            <person name="Schmutz J."/>
            <person name="Leebens-Mack J.H."/>
            <person name="Li F.W."/>
            <person name="Wang L."/>
        </authorList>
    </citation>
    <scope>NUCLEOTIDE SEQUENCE [LARGE SCALE GENOMIC DNA]</scope>
    <source>
        <strain evidence="2">cv. PW_Plant_1</strain>
    </source>
</reference>
<accession>A0ACC2B6P6</accession>
<comment type="caution">
    <text evidence="1">The sequence shown here is derived from an EMBL/GenBank/DDBJ whole genome shotgun (WGS) entry which is preliminary data.</text>
</comment>
<dbReference type="Proteomes" id="UP001162992">
    <property type="component" value="Chromosome 17"/>
</dbReference>
<sequence>MRIAAVVSAPAPAIEYAPPQGSSGTHTISHVVLAIIIVASFVVLSTLMGFAYHLFKRRNSEEDPNHEFEKSASQYMLPAVNSSVTEPQLFTYKQLQFATNNFSPMNIIGHGGFGSVYRGVLPNGRLAAVKQLEWGGKQGIEEFQVEVDMLSRVHSPYLLELIGYCGDQTHKLLVYDYMCNGSLQEHLYSDCTTDDVRPLLGWVTRMRIALDAARGLEYLHELINPPIIHRDFKCSNILLNDKFNGKLSDFGLAKIGSDKVNGEVSTRVLGTHGYVAPEYVMTGHLTTKSDVYSFGVVLLELLTGRTPVDMKRPPGEGVLVSWALPRLTDREKLVEMVDPTLDGQYSMKELIQVAAIAAMCVQPEADYRPLMTDVVQSLVPLVKQRTNSKTSRHPSHHSQ</sequence>
<proteinExistence type="predicted"/>
<evidence type="ECO:0000313" key="2">
    <source>
        <dbReference type="Proteomes" id="UP001162992"/>
    </source>
</evidence>